<dbReference type="Pfam" id="PF01370">
    <property type="entry name" value="Epimerase"/>
    <property type="match status" value="1"/>
</dbReference>
<name>A0ABV6L9X0_9SPHI</name>
<evidence type="ECO:0000313" key="4">
    <source>
        <dbReference type="Proteomes" id="UP001589828"/>
    </source>
</evidence>
<feature type="domain" description="NAD-dependent epimerase/dehydratase" evidence="2">
    <location>
        <begin position="4"/>
        <end position="207"/>
    </location>
</feature>
<dbReference type="Gene3D" id="3.40.50.720">
    <property type="entry name" value="NAD(P)-binding Rossmann-like Domain"/>
    <property type="match status" value="1"/>
</dbReference>
<evidence type="ECO:0000259" key="2">
    <source>
        <dbReference type="Pfam" id="PF01370"/>
    </source>
</evidence>
<comment type="caution">
    <text evidence="3">The sequence shown here is derived from an EMBL/GenBank/DDBJ whole genome shotgun (WGS) entry which is preliminary data.</text>
</comment>
<dbReference type="InterPro" id="IPR036291">
    <property type="entry name" value="NAD(P)-bd_dom_sf"/>
</dbReference>
<keyword evidence="4" id="KW-1185">Reference proteome</keyword>
<protein>
    <submittedName>
        <fullName evidence="3">NAD-dependent epimerase/dehydratase</fullName>
    </submittedName>
</protein>
<proteinExistence type="inferred from homology"/>
<dbReference type="Proteomes" id="UP001589828">
    <property type="component" value="Unassembled WGS sequence"/>
</dbReference>
<evidence type="ECO:0000313" key="3">
    <source>
        <dbReference type="EMBL" id="MFC0516275.1"/>
    </source>
</evidence>
<accession>A0ABV6L9X0</accession>
<organism evidence="3 4">
    <name type="scientific">Mucilaginibacter angelicae</name>
    <dbReference type="NCBI Taxonomy" id="869718"/>
    <lineage>
        <taxon>Bacteria</taxon>
        <taxon>Pseudomonadati</taxon>
        <taxon>Bacteroidota</taxon>
        <taxon>Sphingobacteriia</taxon>
        <taxon>Sphingobacteriales</taxon>
        <taxon>Sphingobacteriaceae</taxon>
        <taxon>Mucilaginibacter</taxon>
    </lineage>
</organism>
<dbReference type="RefSeq" id="WP_377024071.1">
    <property type="nucleotide sequence ID" value="NZ_JBHLTS010000024.1"/>
</dbReference>
<dbReference type="EMBL" id="JBHLTS010000024">
    <property type="protein sequence ID" value="MFC0516275.1"/>
    <property type="molecule type" value="Genomic_DNA"/>
</dbReference>
<dbReference type="PANTHER" id="PTHR43000">
    <property type="entry name" value="DTDP-D-GLUCOSE 4,6-DEHYDRATASE-RELATED"/>
    <property type="match status" value="1"/>
</dbReference>
<comment type="similarity">
    <text evidence="1">Belongs to the NAD(P)-dependent epimerase/dehydratase family.</text>
</comment>
<dbReference type="SUPFAM" id="SSF51735">
    <property type="entry name" value="NAD(P)-binding Rossmann-fold domains"/>
    <property type="match status" value="1"/>
</dbReference>
<evidence type="ECO:0000256" key="1">
    <source>
        <dbReference type="ARBA" id="ARBA00007637"/>
    </source>
</evidence>
<gene>
    <name evidence="3" type="ORF">ACFFGT_18780</name>
</gene>
<sequence>MKTVLITGINGFLGSRLAIRLQAHYNVIGLGSGNKNLNRLPENAFKVYSSTEALEPIFTENEVYAVIHAATVYRRNDEPIEKLIRTNVLLPVELYDLSNKYGTSLFLNTDSFFNNPEFDYKYLVDYTLSKKHSIEWLKIMQQDKCHLINMKVFHMYGKNDGPGKFIPKLLSDIRSNMPDVNLTPGEQKRDFIYVEDAVSAYETVLQQAGSLLPGFLEFHLGMGYSVSIKDLALTMAGITQSTSNLNFGAFDYRENEIMDSVANNKSLVELGWAPAFNLKTGLTELLQ</sequence>
<dbReference type="InterPro" id="IPR001509">
    <property type="entry name" value="Epimerase_deHydtase"/>
</dbReference>
<reference evidence="3 4" key="1">
    <citation type="submission" date="2024-09" db="EMBL/GenBank/DDBJ databases">
        <authorList>
            <person name="Sun Q."/>
            <person name="Mori K."/>
        </authorList>
    </citation>
    <scope>NUCLEOTIDE SEQUENCE [LARGE SCALE GENOMIC DNA]</scope>
    <source>
        <strain evidence="3 4">NCAIM B.02415</strain>
    </source>
</reference>